<proteinExistence type="inferred from homology"/>
<evidence type="ECO:0000313" key="3">
    <source>
        <dbReference type="EMBL" id="KZS93013.1"/>
    </source>
</evidence>
<dbReference type="GO" id="GO:0016853">
    <property type="term" value="F:isomerase activity"/>
    <property type="evidence" value="ECO:0007669"/>
    <property type="project" value="UniProtKB-KW"/>
</dbReference>
<dbReference type="STRING" id="1314777.A0A164U8D3"/>
<evidence type="ECO:0000256" key="2">
    <source>
        <dbReference type="ARBA" id="ARBA00023235"/>
    </source>
</evidence>
<keyword evidence="4" id="KW-1185">Reference proteome</keyword>
<dbReference type="AlphaFoldDB" id="A0A164U8D3"/>
<dbReference type="PANTHER" id="PTHR13774:SF17">
    <property type="entry name" value="PHENAZINE BIOSYNTHESIS-LIKE DOMAIN-CONTAINING PROTEIN"/>
    <property type="match status" value="1"/>
</dbReference>
<comment type="similarity">
    <text evidence="1">Belongs to the PhzF family.</text>
</comment>
<evidence type="ECO:0000313" key="4">
    <source>
        <dbReference type="Proteomes" id="UP000076722"/>
    </source>
</evidence>
<dbReference type="PANTHER" id="PTHR13774">
    <property type="entry name" value="PHENAZINE BIOSYNTHESIS PROTEIN"/>
    <property type="match status" value="1"/>
</dbReference>
<dbReference type="OrthoDB" id="75169at2759"/>
<dbReference type="InterPro" id="IPR003719">
    <property type="entry name" value="Phenazine_PhzF-like"/>
</dbReference>
<dbReference type="Proteomes" id="UP000076722">
    <property type="component" value="Unassembled WGS sequence"/>
</dbReference>
<dbReference type="PIRSF" id="PIRSF016184">
    <property type="entry name" value="PhzC_PhzF"/>
    <property type="match status" value="1"/>
</dbReference>
<evidence type="ECO:0000256" key="1">
    <source>
        <dbReference type="ARBA" id="ARBA00008270"/>
    </source>
</evidence>
<sequence>MAAVQAIDFSVINAFTTSAFKGNPAAVVVLQKELPTDLLQSIARELNQPVTTFITPLPGSGADPTNFSVRWFVPSLELPLCGHGTIAAAHYIFSRSAAALEAGRLVFQTRSGSEVVVTNTTDGRYALQLPVEAMQSLDQSSEISLRDIFSRALGCDPNLILSIRAGTNSTKTFVLVEVDNRAELAKLEVDKALLRGTAPFVMNIVTSSTDTEDVTFVSRVFAPLTGVDEDHVCGIAHTLLGPYWSEKKSIPNGEELVAKQVSPRGGDLGVVWEAAKNVCILKGSARLALKGTLYV</sequence>
<name>A0A164U8D3_9AGAM</name>
<dbReference type="EMBL" id="KV419408">
    <property type="protein sequence ID" value="KZS93013.1"/>
    <property type="molecule type" value="Genomic_DNA"/>
</dbReference>
<dbReference type="GO" id="GO:0005737">
    <property type="term" value="C:cytoplasm"/>
    <property type="evidence" value="ECO:0007669"/>
    <property type="project" value="TreeGrafter"/>
</dbReference>
<dbReference type="NCBIfam" id="TIGR00654">
    <property type="entry name" value="PhzF_family"/>
    <property type="match status" value="1"/>
</dbReference>
<keyword evidence="2" id="KW-0413">Isomerase</keyword>
<dbReference type="Pfam" id="PF02567">
    <property type="entry name" value="PhzC-PhzF"/>
    <property type="match status" value="1"/>
</dbReference>
<organism evidence="3 4">
    <name type="scientific">Sistotremastrum niveocremeum HHB9708</name>
    <dbReference type="NCBI Taxonomy" id="1314777"/>
    <lineage>
        <taxon>Eukaryota</taxon>
        <taxon>Fungi</taxon>
        <taxon>Dikarya</taxon>
        <taxon>Basidiomycota</taxon>
        <taxon>Agaricomycotina</taxon>
        <taxon>Agaricomycetes</taxon>
        <taxon>Sistotremastrales</taxon>
        <taxon>Sistotremastraceae</taxon>
        <taxon>Sertulicium</taxon>
        <taxon>Sertulicium niveocremeum</taxon>
    </lineage>
</organism>
<dbReference type="Gene3D" id="3.10.310.10">
    <property type="entry name" value="Diaminopimelate Epimerase, Chain A, domain 1"/>
    <property type="match status" value="2"/>
</dbReference>
<accession>A0A164U8D3</accession>
<gene>
    <name evidence="3" type="ORF">SISNIDRAFT_466388</name>
</gene>
<protein>
    <submittedName>
        <fullName evidence="3">Diaminopimelate epimerase-like protein</fullName>
    </submittedName>
</protein>
<dbReference type="SUPFAM" id="SSF54506">
    <property type="entry name" value="Diaminopimelate epimerase-like"/>
    <property type="match status" value="1"/>
</dbReference>
<reference evidence="3 4" key="1">
    <citation type="journal article" date="2016" name="Mol. Biol. Evol.">
        <title>Comparative Genomics of Early-Diverging Mushroom-Forming Fungi Provides Insights into the Origins of Lignocellulose Decay Capabilities.</title>
        <authorList>
            <person name="Nagy L.G."/>
            <person name="Riley R."/>
            <person name="Tritt A."/>
            <person name="Adam C."/>
            <person name="Daum C."/>
            <person name="Floudas D."/>
            <person name="Sun H."/>
            <person name="Yadav J.S."/>
            <person name="Pangilinan J."/>
            <person name="Larsson K.H."/>
            <person name="Matsuura K."/>
            <person name="Barry K."/>
            <person name="Labutti K."/>
            <person name="Kuo R."/>
            <person name="Ohm R.A."/>
            <person name="Bhattacharya S.S."/>
            <person name="Shirouzu T."/>
            <person name="Yoshinaga Y."/>
            <person name="Martin F.M."/>
            <person name="Grigoriev I.V."/>
            <person name="Hibbett D.S."/>
        </authorList>
    </citation>
    <scope>NUCLEOTIDE SEQUENCE [LARGE SCALE GENOMIC DNA]</scope>
    <source>
        <strain evidence="3 4">HHB9708</strain>
    </source>
</reference>